<accession>A0ABP0HA58</accession>
<protein>
    <submittedName>
        <fullName evidence="2">Uncharacterized protein</fullName>
    </submittedName>
</protein>
<keyword evidence="1" id="KW-0175">Coiled coil</keyword>
<proteinExistence type="predicted"/>
<comment type="caution">
    <text evidence="2">The sequence shown here is derived from an EMBL/GenBank/DDBJ whole genome shotgun (WGS) entry which is preliminary data.</text>
</comment>
<dbReference type="EMBL" id="CAXAMN010000070">
    <property type="protein sequence ID" value="CAK8986169.1"/>
    <property type="molecule type" value="Genomic_DNA"/>
</dbReference>
<name>A0ABP0HA58_9DINO</name>
<evidence type="ECO:0000313" key="3">
    <source>
        <dbReference type="Proteomes" id="UP001642484"/>
    </source>
</evidence>
<dbReference type="Proteomes" id="UP001642484">
    <property type="component" value="Unassembled WGS sequence"/>
</dbReference>
<gene>
    <name evidence="2" type="ORF">CCMP2556_LOCUS419</name>
</gene>
<evidence type="ECO:0000313" key="2">
    <source>
        <dbReference type="EMBL" id="CAK8986169.1"/>
    </source>
</evidence>
<keyword evidence="3" id="KW-1185">Reference proteome</keyword>
<reference evidence="2 3" key="1">
    <citation type="submission" date="2024-02" db="EMBL/GenBank/DDBJ databases">
        <authorList>
            <person name="Chen Y."/>
            <person name="Shah S."/>
            <person name="Dougan E. K."/>
            <person name="Thang M."/>
            <person name="Chan C."/>
        </authorList>
    </citation>
    <scope>NUCLEOTIDE SEQUENCE [LARGE SCALE GENOMIC DNA]</scope>
</reference>
<evidence type="ECO:0000256" key="1">
    <source>
        <dbReference type="SAM" id="Coils"/>
    </source>
</evidence>
<organism evidence="2 3">
    <name type="scientific">Durusdinium trenchii</name>
    <dbReference type="NCBI Taxonomy" id="1381693"/>
    <lineage>
        <taxon>Eukaryota</taxon>
        <taxon>Sar</taxon>
        <taxon>Alveolata</taxon>
        <taxon>Dinophyceae</taxon>
        <taxon>Suessiales</taxon>
        <taxon>Symbiodiniaceae</taxon>
        <taxon>Durusdinium</taxon>
    </lineage>
</organism>
<sequence length="731" mass="80361">MTKMEEELDLNSVKKSLKVLNQEVETSRQEVLRALQSNSADIATASGQVTQLTELLDALTNELQDYQWLPAEPITGGGAGGAGGGPTLQLRPYQVQAAAEAYATGEAQLRASEAAMEVLNVILQAEQLLSELQTSRSFMSSTELLLQVSGLLQSVSAPERMAMEPEMLWTAKERYRKQRLALLTSLDDAFSKHLHFTSGALQVRPAELPELWRCLGLLGVQRTRIEQLAEEVLKQLNGMVIARHLVLEITTAGHTTTFRWRAARGSAVGDDTNTFPPLAAVGKFLSFLGQSCTGEAEVYQVLGFSLYPRLVKLLSRHLEIQEAEAMGFEKHLSSEGFISPKESSLSRWAQQRHQAQKQGPQRLTQARRWILDEAEDRVLVQLHSTKRGHFSMKVSCAADRLARTFDEVVQSQQQEARSLLGRMCHLFAILRPYVQGGLRSHPGRCGLFVTDVMFLLHQLRQLPVEYRPVKQMKVLEQRGQDELWAMLKHQEESLVSALQPVDLLGLSSGESYVASEAALGAAGEQAKRIARALSEVLPQVVLRKVTLHLLGAFCEELLQKLLCPRAQEAVPFAGAGLSSGVAQVGRWLDTLATGAAGGDEFREVLAGLKKGPKGPSDAAAKEAPEGTAICVLSAEEISSAVTLMTSAQSMVRQTLQAAALPLDQRLQEEVPGYERLLLSSDLLGSDFSRFLERRLKLAKSMSKEEAMRLMSLSFHDEALPSEDAWRILSAG</sequence>
<feature type="coiled-coil region" evidence="1">
    <location>
        <begin position="3"/>
        <end position="69"/>
    </location>
</feature>